<keyword evidence="8 17" id="KW-0347">Helicase</keyword>
<dbReference type="Gene3D" id="2.60.40.150">
    <property type="entry name" value="C2 domain"/>
    <property type="match status" value="2"/>
</dbReference>
<keyword evidence="11" id="KW-0539">Nucleus</keyword>
<feature type="region of interest" description="Disordered" evidence="14">
    <location>
        <begin position="194"/>
        <end position="263"/>
    </location>
</feature>
<evidence type="ECO:0000313" key="18">
    <source>
        <dbReference type="Proteomes" id="UP000054558"/>
    </source>
</evidence>
<dbReference type="SUPFAM" id="SSF46785">
    <property type="entry name" value="Winged helix' DNA-binding domain"/>
    <property type="match status" value="2"/>
</dbReference>
<dbReference type="InterPro" id="IPR057842">
    <property type="entry name" value="WH_MER3"/>
</dbReference>
<evidence type="ECO:0000256" key="12">
    <source>
        <dbReference type="ARBA" id="ARBA00047984"/>
    </source>
</evidence>
<evidence type="ECO:0000256" key="9">
    <source>
        <dbReference type="ARBA" id="ARBA00022840"/>
    </source>
</evidence>
<dbReference type="FunFam" id="1.10.150.20:FF:000013">
    <property type="entry name" value="U5 small nuclear ribonucleoprotein kDa helicase"/>
    <property type="match status" value="1"/>
</dbReference>
<dbReference type="InterPro" id="IPR036388">
    <property type="entry name" value="WH-like_DNA-bd_sf"/>
</dbReference>
<dbReference type="Pfam" id="PF18149">
    <property type="entry name" value="Helicase_PWI"/>
    <property type="match status" value="1"/>
</dbReference>
<dbReference type="GO" id="GO:0005524">
    <property type="term" value="F:ATP binding"/>
    <property type="evidence" value="ECO:0007669"/>
    <property type="project" value="UniProtKB-KW"/>
</dbReference>
<keyword evidence="5" id="KW-0677">Repeat</keyword>
<dbReference type="SMART" id="SM00490">
    <property type="entry name" value="HELICc"/>
    <property type="match status" value="2"/>
</dbReference>
<dbReference type="GO" id="GO:0008380">
    <property type="term" value="P:RNA splicing"/>
    <property type="evidence" value="ECO:0007669"/>
    <property type="project" value="UniProtKB-KW"/>
</dbReference>
<organism evidence="17 18">
    <name type="scientific">Klebsormidium nitens</name>
    <name type="common">Green alga</name>
    <name type="synonym">Ulothrix nitens</name>
    <dbReference type="NCBI Taxonomy" id="105231"/>
    <lineage>
        <taxon>Eukaryota</taxon>
        <taxon>Viridiplantae</taxon>
        <taxon>Streptophyta</taxon>
        <taxon>Klebsormidiophyceae</taxon>
        <taxon>Klebsormidiales</taxon>
        <taxon>Klebsormidiaceae</taxon>
        <taxon>Klebsormidium</taxon>
    </lineage>
</organism>
<dbReference type="Proteomes" id="UP000054558">
    <property type="component" value="Unassembled WGS sequence"/>
</dbReference>
<dbReference type="CDD" id="cd18019">
    <property type="entry name" value="DEXHc_Brr2_1"/>
    <property type="match status" value="1"/>
</dbReference>
<dbReference type="GO" id="GO:0003676">
    <property type="term" value="F:nucleic acid binding"/>
    <property type="evidence" value="ECO:0007669"/>
    <property type="project" value="InterPro"/>
</dbReference>
<dbReference type="Gene3D" id="3.40.50.300">
    <property type="entry name" value="P-loop containing nucleotide triphosphate hydrolases"/>
    <property type="match status" value="4"/>
</dbReference>
<dbReference type="InterPro" id="IPR041094">
    <property type="entry name" value="Brr2_helicase_PWI"/>
</dbReference>
<feature type="domain" description="Helicase C-terminal" evidence="16">
    <location>
        <begin position="1611"/>
        <end position="1797"/>
    </location>
</feature>
<comment type="function">
    <text evidence="13">RNA helicase that plays an essential role in pre-mRNA splicing as component of the U5 snRNP and U4/U6-U5 tri-snRNP complexes. Involved in spliceosome assembly, activation and disassembly.</text>
</comment>
<evidence type="ECO:0000313" key="17">
    <source>
        <dbReference type="EMBL" id="GAQ82159.1"/>
    </source>
</evidence>
<dbReference type="InterPro" id="IPR003593">
    <property type="entry name" value="AAA+_ATPase"/>
</dbReference>
<evidence type="ECO:0000256" key="6">
    <source>
        <dbReference type="ARBA" id="ARBA00022741"/>
    </source>
</evidence>
<proteinExistence type="predicted"/>
<dbReference type="FunFam" id="1.10.3380.10:FF:000001">
    <property type="entry name" value="U5 small nuclear ribonucleoprotein helicase"/>
    <property type="match status" value="1"/>
</dbReference>
<keyword evidence="3" id="KW-0507">mRNA processing</keyword>
<dbReference type="SMART" id="SM00973">
    <property type="entry name" value="Sec63"/>
    <property type="match status" value="2"/>
</dbReference>
<dbReference type="PANTHER" id="PTHR47961:SF4">
    <property type="entry name" value="ACTIVATING SIGNAL COINTEGRATOR 1 COMPLEX SUBUNIT 3"/>
    <property type="match status" value="1"/>
</dbReference>
<dbReference type="InterPro" id="IPR011545">
    <property type="entry name" value="DEAD/DEAH_box_helicase_dom"/>
</dbReference>
<evidence type="ECO:0000256" key="4">
    <source>
        <dbReference type="ARBA" id="ARBA00022728"/>
    </source>
</evidence>
<dbReference type="InterPro" id="IPR048863">
    <property type="entry name" value="BRR2_plug"/>
</dbReference>
<sequence length="2196" mass="246924">MASGGGAEAYARYKQYEYKANSSLVLTTDTRPRDSHEPSGEPETLWGKIDPKSFGSRVQRDVPVELKEKKEKAQKKREAREREGMLEEVARKKRRSNDFDSLLAAADDAMYRPKTKDTRLAYEKLLAAIQSQFGDQPNDILRGAADEVLAVLKTDRFRDPEKKQEIEKLLNPKGMPSEKFAELMAIGKEITDYQEAPEEVTPGEDGLDDDIGVAVEFEDEDEEEESDLDEVQEEDEDDEEGQDTGLGTGVNLGDDEEEAGGESEVVKVQDIDAYWLQRQVAQAFGEIDPQQAQKLAEEVLATLEGDDERDIENRLVILLDYDKFDLIKKLMGNRLRVVWCTRLARAKDDEERKGIEAQMTADETLAGIVDQIHATRTSAKKRQENLEKTIKDEARRLRKGTVEEDMMEEDGLEGPQKRGGRKEEGSQEGWAKGQRQLLELDSLAFQQGAHLMANKRCELPAGSYRTQKKGYEEVHVPALKPKPFGDNEELVKIEAMPEWAQPAFQGMKSLNRVQSRVYDAALFSARNLLLCAPTGAGKTNVALLTMLHTIELHGRRGRTDGTVDTSAFKIVYVAPMKALVAEMVGNFSERLKPYGVNVRELTGDQSLTKGQIDDTQVIVTTPEKWDIITRKSGDRAYTQLVKLVIIDEIHLLHDNRGPVLESIVARTVRQMETTQEAIRLVGLSATLPNYEDVATFLRVDLDNGLFYFDNSYRPCPLAQQYIGVTVRKPLQRFQLMNDICYEKVLASAGKHQVLIFVHSRKETGKTAKAIRDTALSNDTLGKFLKDDSASREILAAEAENVKYNDLKDLLPYGFACHHAGMTRADRTLVEDLFADGHIQVLVSTATLAWGVNLPAHTVIIKGTQIYNPEKGAWTELSPLDIMQMFGRAGRPQFDTYGEGIIITGHSELQYYLSLMNQQLPIESQYIAKLADNLNAEIVLGTVQTAREACTWLGYTYLYIRMLRNPMLYGVGIGALEDDPLLEERRADLIHTAATLLNSTNLIKYDRKSGSFQVTDLGRIASHYYITHGTIATYNEHLKPTMGDIELCRLFSLSEEFKYVAVREEEKQELVKLLERVPIPVKETMEEPSAKINVLLQAYISQLKLEGLSLTSDMVFVTQSAGRLLRAIFEIVLKRGWAQLTEKALNLCKMVNRRMWGSQTPLRQFTGIPRDLLQRVEKKELAWERYYDLTSQEIGELIRFPKMGKTVHRYIHLFPKLELAAAVQPITRSVLRVDLTITPDFMWDEKVHGFVEPFWIIVEDNDGESILHHEYFLLRANEIEEEHQVSFTVPIFEPLPPQYFVRVVSDRWLSSESVLPVSFRHLILPEKYPPATELLDLQPLPISALRKPEFEKLYEGRFSHFNPIQTQVFTVLYNTDDNVLVAAPTGSGKTICAEFAILRMLQKAPNGGPGGRCVYIAATEAIVKERARDWRLKFADGLGVRVEELTGETQADLKLLERGQIILSTPEKWDVLSRRWKQRKNVQTLALFLADELHLIGGEKGPVLEVVVSRMRYISSQLEGNKIRIVGLSSSLANAKDLGEWIGASSHGLFNFPPGVRPVPLDVRIQGYDVSNFEARMQAMAKPTYGAVVNFAVRAGKPALVFVPTRRHARLTALDLITFSRAEGRDQGLAPAGLDLTTNEAFKSLQERIREDALKKAVAYGVAYLHEGTSESDRDVVEQLYSSGVVSVVVCAAGLCWGLALAAHLVVIMGTQYYDGRASGRADYPISDVLQMMGRASRPNEDEMGRCVILCHAPRKEYYKKFLYDAFPVESHLDHFLHDHLNAEVVVKTVENKQDAVDWLTWTFMYRRLLQNPNYYGLQGVEHRHLSEHLSDLIENTVSDLEKSRCIAVEDDMDLSPLNLGMIAAYYYISYTTIELFSSSLTAKTKLKGLLEIVAAASEYSGLPIRPGEEETVRRLLNHARFTVEKAKYDDPHTKAHALLQAHLGRQTVPAGVAGDLKAVLLDVSRLIQAMVDVISSSGWLNPALAAMELSQMVTQGLWERDSPLLQLPHFTKELAEKAQAAGVETIFDLVEMEDDAREALLQFSESQLADVARVCNRYPNVDLSYEVVDADEVTAGEAVTVQVSLERELEPGQEVGPVDAPRFPKAKEEGWWLVVGDPKSNTLLAIKRVNLNKRQASVKLDFTAPSEAGKKTYTLYFMCDSYLGCDQEYEFELDVKPEGEESDEDGQANGNAMDED</sequence>
<evidence type="ECO:0000256" key="11">
    <source>
        <dbReference type="ARBA" id="ARBA00023242"/>
    </source>
</evidence>
<protein>
    <recommendedName>
        <fullName evidence="2">RNA helicase</fullName>
        <ecNumber evidence="2">3.6.4.13</ecNumber>
    </recommendedName>
</protein>
<dbReference type="Pfam" id="PF00270">
    <property type="entry name" value="DEAD"/>
    <property type="match status" value="2"/>
</dbReference>
<dbReference type="FunFam" id="3.40.50.300:FF:000254">
    <property type="entry name" value="U5 small nuclear ribonucleoprotein helicase"/>
    <property type="match status" value="1"/>
</dbReference>
<dbReference type="PROSITE" id="PS51192">
    <property type="entry name" value="HELICASE_ATP_BIND_1"/>
    <property type="match status" value="2"/>
</dbReference>
<evidence type="ECO:0000256" key="7">
    <source>
        <dbReference type="ARBA" id="ARBA00022801"/>
    </source>
</evidence>
<dbReference type="InterPro" id="IPR027417">
    <property type="entry name" value="P-loop_NTPase"/>
</dbReference>
<keyword evidence="9" id="KW-0067">ATP-binding</keyword>
<name>A0A1Y1HYB3_KLENI</name>
<dbReference type="EMBL" id="DF237051">
    <property type="protein sequence ID" value="GAQ82159.1"/>
    <property type="molecule type" value="Genomic_DNA"/>
</dbReference>
<dbReference type="InterPro" id="IPR036390">
    <property type="entry name" value="WH_DNA-bd_sf"/>
</dbReference>
<dbReference type="FunFam" id="2.60.40.150:FF:000004">
    <property type="entry name" value="RNA helicase, activating signal cointegrator 1"/>
    <property type="match status" value="1"/>
</dbReference>
<evidence type="ECO:0000259" key="15">
    <source>
        <dbReference type="PROSITE" id="PS51192"/>
    </source>
</evidence>
<feature type="region of interest" description="Disordered" evidence="14">
    <location>
        <begin position="22"/>
        <end position="89"/>
    </location>
</feature>
<dbReference type="InterPro" id="IPR004179">
    <property type="entry name" value="Sec63-dom"/>
</dbReference>
<dbReference type="FunFam" id="1.10.10.10:FF:000012">
    <property type="entry name" value="U5 small nuclear ribonucleoprotein helicase"/>
    <property type="match status" value="1"/>
</dbReference>
<dbReference type="Pfam" id="PF02889">
    <property type="entry name" value="Sec63"/>
    <property type="match status" value="2"/>
</dbReference>
<feature type="compositionally biased region" description="Basic and acidic residues" evidence="14">
    <location>
        <begin position="30"/>
        <end position="39"/>
    </location>
</feature>
<feature type="domain" description="Helicase ATP-binding" evidence="15">
    <location>
        <begin position="519"/>
        <end position="705"/>
    </location>
</feature>
<dbReference type="Gene3D" id="1.10.150.20">
    <property type="entry name" value="5' to 3' exonuclease, C-terminal subdomain"/>
    <property type="match status" value="2"/>
</dbReference>
<reference evidence="17 18" key="1">
    <citation type="journal article" date="2014" name="Nat. Commun.">
        <title>Klebsormidium flaccidum genome reveals primary factors for plant terrestrial adaptation.</title>
        <authorList>
            <person name="Hori K."/>
            <person name="Maruyama F."/>
            <person name="Fujisawa T."/>
            <person name="Togashi T."/>
            <person name="Yamamoto N."/>
            <person name="Seo M."/>
            <person name="Sato S."/>
            <person name="Yamada T."/>
            <person name="Mori H."/>
            <person name="Tajima N."/>
            <person name="Moriyama T."/>
            <person name="Ikeuchi M."/>
            <person name="Watanabe M."/>
            <person name="Wada H."/>
            <person name="Kobayashi K."/>
            <person name="Saito M."/>
            <person name="Masuda T."/>
            <person name="Sasaki-Sekimoto Y."/>
            <person name="Mashiguchi K."/>
            <person name="Awai K."/>
            <person name="Shimojima M."/>
            <person name="Masuda S."/>
            <person name="Iwai M."/>
            <person name="Nobusawa T."/>
            <person name="Narise T."/>
            <person name="Kondo S."/>
            <person name="Saito H."/>
            <person name="Sato R."/>
            <person name="Murakawa M."/>
            <person name="Ihara Y."/>
            <person name="Oshima-Yamada Y."/>
            <person name="Ohtaka K."/>
            <person name="Satoh M."/>
            <person name="Sonobe K."/>
            <person name="Ishii M."/>
            <person name="Ohtani R."/>
            <person name="Kanamori-Sato M."/>
            <person name="Honoki R."/>
            <person name="Miyazaki D."/>
            <person name="Mochizuki H."/>
            <person name="Umetsu J."/>
            <person name="Higashi K."/>
            <person name="Shibata D."/>
            <person name="Kamiya Y."/>
            <person name="Sato N."/>
            <person name="Nakamura Y."/>
            <person name="Tabata S."/>
            <person name="Ida S."/>
            <person name="Kurokawa K."/>
            <person name="Ohta H."/>
        </authorList>
    </citation>
    <scope>NUCLEOTIDE SEQUENCE [LARGE SCALE GENOMIC DNA]</scope>
    <source>
        <strain evidence="17 18">NIES-2285</strain>
    </source>
</reference>
<dbReference type="FunFam" id="1.10.3380.10:FF:000002">
    <property type="entry name" value="Activating signal cointegrator 1 complex subunit 3"/>
    <property type="match status" value="1"/>
</dbReference>
<feature type="domain" description="Helicase ATP-binding" evidence="15">
    <location>
        <begin position="1369"/>
        <end position="1549"/>
    </location>
</feature>
<comment type="catalytic activity">
    <reaction evidence="12">
        <text>ATP + H2O = ADP + phosphate + H(+)</text>
        <dbReference type="Rhea" id="RHEA:13065"/>
        <dbReference type="ChEBI" id="CHEBI:15377"/>
        <dbReference type="ChEBI" id="CHEBI:15378"/>
        <dbReference type="ChEBI" id="CHEBI:30616"/>
        <dbReference type="ChEBI" id="CHEBI:43474"/>
        <dbReference type="ChEBI" id="CHEBI:456216"/>
        <dbReference type="EC" id="3.6.4.13"/>
    </reaction>
</comment>
<dbReference type="FunFam" id="1.10.10.10:FF:000024">
    <property type="entry name" value="U5 small nuclear ribonucleoprotein helicase"/>
    <property type="match status" value="1"/>
</dbReference>
<evidence type="ECO:0000256" key="10">
    <source>
        <dbReference type="ARBA" id="ARBA00023187"/>
    </source>
</evidence>
<dbReference type="CDD" id="cd18021">
    <property type="entry name" value="DEXHc_Brr2_2"/>
    <property type="match status" value="1"/>
</dbReference>
<evidence type="ECO:0000256" key="13">
    <source>
        <dbReference type="ARBA" id="ARBA00055371"/>
    </source>
</evidence>
<dbReference type="GO" id="GO:0016787">
    <property type="term" value="F:hydrolase activity"/>
    <property type="evidence" value="ECO:0007669"/>
    <property type="project" value="UniProtKB-KW"/>
</dbReference>
<dbReference type="Pfam" id="PF23445">
    <property type="entry name" value="WHD_SNRNP200"/>
    <property type="match status" value="2"/>
</dbReference>
<dbReference type="InterPro" id="IPR050474">
    <property type="entry name" value="Hel308_SKI2-like"/>
</dbReference>
<feature type="region of interest" description="Disordered" evidence="14">
    <location>
        <begin position="2175"/>
        <end position="2196"/>
    </location>
</feature>
<dbReference type="STRING" id="105231.A0A1Y1HYB3"/>
<feature type="domain" description="Helicase C-terminal" evidence="16">
    <location>
        <begin position="740"/>
        <end position="934"/>
    </location>
</feature>
<dbReference type="GO" id="GO:0005681">
    <property type="term" value="C:spliceosomal complex"/>
    <property type="evidence" value="ECO:0007669"/>
    <property type="project" value="UniProtKB-KW"/>
</dbReference>
<dbReference type="GO" id="GO:0006397">
    <property type="term" value="P:mRNA processing"/>
    <property type="evidence" value="ECO:0007669"/>
    <property type="project" value="UniProtKB-KW"/>
</dbReference>
<evidence type="ECO:0000256" key="14">
    <source>
        <dbReference type="SAM" id="MobiDB-lite"/>
    </source>
</evidence>
<dbReference type="PROSITE" id="PS51194">
    <property type="entry name" value="HELICASE_CTER"/>
    <property type="match status" value="2"/>
</dbReference>
<feature type="compositionally biased region" description="Basic and acidic residues" evidence="14">
    <location>
        <begin position="58"/>
        <end position="89"/>
    </location>
</feature>
<keyword evidence="7" id="KW-0378">Hydrolase</keyword>
<dbReference type="SMART" id="SM00487">
    <property type="entry name" value="DEXDc"/>
    <property type="match status" value="2"/>
</dbReference>
<dbReference type="InterPro" id="IPR001650">
    <property type="entry name" value="Helicase_C-like"/>
</dbReference>
<dbReference type="SMART" id="SM00382">
    <property type="entry name" value="AAA"/>
    <property type="match status" value="2"/>
</dbReference>
<dbReference type="OMA" id="MNPKEFN"/>
<keyword evidence="18" id="KW-1185">Reference proteome</keyword>
<dbReference type="FunFam" id="3.40.50.300:FF:000368">
    <property type="entry name" value="U5 small nuclear ribonucleoprotein 200 kDa helicase"/>
    <property type="match status" value="1"/>
</dbReference>
<dbReference type="PANTHER" id="PTHR47961">
    <property type="entry name" value="DNA POLYMERASE THETA, PUTATIVE (AFU_ORTHOLOGUE AFUA_1G05260)-RELATED"/>
    <property type="match status" value="1"/>
</dbReference>
<dbReference type="OrthoDB" id="5575at2759"/>
<dbReference type="SUPFAM" id="SSF81296">
    <property type="entry name" value="E set domains"/>
    <property type="match status" value="1"/>
</dbReference>
<dbReference type="EC" id="3.6.4.13" evidence="2"/>
<dbReference type="Pfam" id="PF00271">
    <property type="entry name" value="Helicase_C"/>
    <property type="match status" value="1"/>
</dbReference>
<dbReference type="FunFam" id="3.40.50.300:FF:000062">
    <property type="entry name" value="U5 small nuclear ribonucleoprotein helicase"/>
    <property type="match status" value="1"/>
</dbReference>
<comment type="subcellular location">
    <subcellularLocation>
        <location evidence="1">Nucleus</location>
    </subcellularLocation>
</comment>
<dbReference type="InterPro" id="IPR014756">
    <property type="entry name" value="Ig_E-set"/>
</dbReference>
<evidence type="ECO:0000256" key="5">
    <source>
        <dbReference type="ARBA" id="ARBA00022737"/>
    </source>
</evidence>
<dbReference type="PIRSF" id="PIRSF039073">
    <property type="entry name" value="BRR2"/>
    <property type="match status" value="1"/>
</dbReference>
<dbReference type="Pfam" id="PF21188">
    <property type="entry name" value="BRR2_plug"/>
    <property type="match status" value="1"/>
</dbReference>
<gene>
    <name evidence="17" type="ORF">KFL_001020100</name>
</gene>
<dbReference type="CDD" id="cd18795">
    <property type="entry name" value="SF2_C_Ski2"/>
    <property type="match status" value="1"/>
</dbReference>
<dbReference type="Gene3D" id="1.10.10.10">
    <property type="entry name" value="Winged helix-like DNA-binding domain superfamily/Winged helix DNA-binding domain"/>
    <property type="match status" value="2"/>
</dbReference>
<evidence type="ECO:0000256" key="1">
    <source>
        <dbReference type="ARBA" id="ARBA00004123"/>
    </source>
</evidence>
<dbReference type="FunFam" id="3.40.50.300:FF:000102">
    <property type="entry name" value="RNA helicase, activating signal cointegrator 1"/>
    <property type="match status" value="1"/>
</dbReference>
<dbReference type="InterPro" id="IPR035892">
    <property type="entry name" value="C2_domain_sf"/>
</dbReference>
<feature type="region of interest" description="Disordered" evidence="14">
    <location>
        <begin position="391"/>
        <end position="431"/>
    </location>
</feature>
<evidence type="ECO:0000259" key="16">
    <source>
        <dbReference type="PROSITE" id="PS51194"/>
    </source>
</evidence>
<dbReference type="GO" id="GO:0003724">
    <property type="term" value="F:RNA helicase activity"/>
    <property type="evidence" value="ECO:0007669"/>
    <property type="project" value="UniProtKB-EC"/>
</dbReference>
<keyword evidence="17" id="KW-0687">Ribonucleoprotein</keyword>
<evidence type="ECO:0000256" key="8">
    <source>
        <dbReference type="ARBA" id="ARBA00022806"/>
    </source>
</evidence>
<evidence type="ECO:0000256" key="3">
    <source>
        <dbReference type="ARBA" id="ARBA00022664"/>
    </source>
</evidence>
<dbReference type="SUPFAM" id="SSF52540">
    <property type="entry name" value="P-loop containing nucleoside triphosphate hydrolases"/>
    <property type="match status" value="4"/>
</dbReference>
<dbReference type="Gene3D" id="1.10.3380.10">
    <property type="entry name" value="Sec63 N-terminal domain-like domain"/>
    <property type="match status" value="2"/>
</dbReference>
<dbReference type="FunFam" id="1.10.150.20:FF:000004">
    <property type="entry name" value="U5 small nuclear ribonucleoprotein helicase"/>
    <property type="match status" value="1"/>
</dbReference>
<keyword evidence="6" id="KW-0547">Nucleotide-binding</keyword>
<feature type="compositionally biased region" description="Acidic residues" evidence="14">
    <location>
        <begin position="195"/>
        <end position="242"/>
    </location>
</feature>
<accession>A0A1Y1HYB3</accession>
<dbReference type="InterPro" id="IPR014001">
    <property type="entry name" value="Helicase_ATP-bd"/>
</dbReference>
<keyword evidence="10" id="KW-0508">mRNA splicing</keyword>
<feature type="compositionally biased region" description="Acidic residues" evidence="14">
    <location>
        <begin position="403"/>
        <end position="412"/>
    </location>
</feature>
<dbReference type="SUPFAM" id="SSF158702">
    <property type="entry name" value="Sec63 N-terminal domain-like"/>
    <property type="match status" value="2"/>
</dbReference>
<evidence type="ECO:0000256" key="2">
    <source>
        <dbReference type="ARBA" id="ARBA00012552"/>
    </source>
</evidence>
<dbReference type="FunFam" id="2.60.40.150:FF:000048">
    <property type="entry name" value="U5 small nuclear ribonucleoprotein 200 kDa helicase"/>
    <property type="match status" value="1"/>
</dbReference>
<keyword evidence="4" id="KW-0747">Spliceosome</keyword>
<dbReference type="GO" id="GO:0005634">
    <property type="term" value="C:nucleus"/>
    <property type="evidence" value="ECO:0000318"/>
    <property type="project" value="GO_Central"/>
</dbReference>